<dbReference type="InterPro" id="IPR046373">
    <property type="entry name" value="Acyl-CoA_Oxase/DH_mid-dom_sf"/>
</dbReference>
<keyword evidence="12" id="KW-0576">Peroxisome</keyword>
<dbReference type="Gene3D" id="1.10.540.10">
    <property type="entry name" value="Acyl-CoA dehydrogenase/oxidase, N-terminal domain"/>
    <property type="match status" value="1"/>
</dbReference>
<comment type="similarity">
    <text evidence="4 13">Belongs to the acyl-CoA oxidase family.</text>
</comment>
<evidence type="ECO:0000313" key="19">
    <source>
        <dbReference type="EMBL" id="CAL1530163.1"/>
    </source>
</evidence>
<dbReference type="AlphaFoldDB" id="A0AAV2HDG7"/>
<feature type="domain" description="Acyl-CoA oxidase C-terminal" evidence="16">
    <location>
        <begin position="477"/>
        <end position="656"/>
    </location>
</feature>
<comment type="subcellular location">
    <subcellularLocation>
        <location evidence="2">Peroxisome</location>
    </subcellularLocation>
</comment>
<dbReference type="InterPro" id="IPR002655">
    <property type="entry name" value="Acyl-CoA_oxidase_C"/>
</dbReference>
<sequence>MATATVNPDLARARAQATFDPLKLTYFIYDGADKTKRKRFLQNIAIKESQEQGFRRTAELTREEQYDEALRKTTYALRRIAELGLKDSTDLYFFKEPLFASDSSPFGLHESMFLPTIQKQGTEEQTKKWIPLAKRFQVLGTYAQTELGHGTFLRGLETTATYDVKSKEFIINSPTVTSSKFWPGGLGKTANHCVVMAKLNVGGRDCGMQSFIVQIRDVETHQPLPGVTVGDIGQKFGYGAMDNGFLTLNNVRIPRENMLMRYSQVLEDGTFVSPKNDKLLYGSMTLIRAQIVGGCARALSKAVTIATRYSAVRRQSEINPGAGEVQVLDFQTQQHRLFVQIATAYALSMAGRASIAAYTRVSAQIESGALEELPILHALSAALKAFSSWEMAFGIEQCRLACGGHGYIQASGLPKIYTHEVPACTYEGENTVLCLQTARFLMKCQEAANNGQQLPSFVSYLKNPKNGKSQLSQNIRLEQLIEAYEHRAGRMIAEASLRIKTQLDKGMKPAEAWNSSTQMLVEAVVAFTHAFVVRAFIEKVLTSNLEPSLYTVLSQLCELYALYGITKYSGQFTKGGYLNDQQLEIVEGRIYDLLAALKPNAIALVDAFDFPDLVLDSDIGRYDGNVYEALMEYAKRSKLNSTEVHEGFYKYQKPFVDSMKASVQSRL</sequence>
<feature type="binding site" evidence="15">
    <location>
        <position position="184"/>
    </location>
    <ligand>
        <name>FAD</name>
        <dbReference type="ChEBI" id="CHEBI:57692"/>
    </ligand>
</feature>
<evidence type="ECO:0000256" key="5">
    <source>
        <dbReference type="ARBA" id="ARBA00022630"/>
    </source>
</evidence>
<dbReference type="FunFam" id="1.20.140.10:FF:000013">
    <property type="entry name" value="Acyl-coenzyme A oxidase"/>
    <property type="match status" value="1"/>
</dbReference>
<dbReference type="Pfam" id="PF14749">
    <property type="entry name" value="Acyl-CoA_ox_N"/>
    <property type="match status" value="1"/>
</dbReference>
<evidence type="ECO:0000256" key="10">
    <source>
        <dbReference type="ARBA" id="ARBA00023002"/>
    </source>
</evidence>
<dbReference type="PANTHER" id="PTHR10909:SF250">
    <property type="entry name" value="PEROXISOMAL ACYL-COENZYME A OXIDASE 1"/>
    <property type="match status" value="1"/>
</dbReference>
<proteinExistence type="inferred from homology"/>
<evidence type="ECO:0000256" key="3">
    <source>
        <dbReference type="ARBA" id="ARBA00004846"/>
    </source>
</evidence>
<evidence type="ECO:0000256" key="4">
    <source>
        <dbReference type="ARBA" id="ARBA00006288"/>
    </source>
</evidence>
<feature type="domain" description="Acyl-CoA oxidase C-alpha1" evidence="18">
    <location>
        <begin position="281"/>
        <end position="442"/>
    </location>
</feature>
<dbReference type="InterPro" id="IPR055060">
    <property type="entry name" value="ACOX_C_alpha1"/>
</dbReference>
<dbReference type="GO" id="GO:0071949">
    <property type="term" value="F:FAD binding"/>
    <property type="evidence" value="ECO:0007669"/>
    <property type="project" value="InterPro"/>
</dbReference>
<dbReference type="FunFam" id="1.10.540.10:FF:000006">
    <property type="entry name" value="Acyl-coenzyme A oxidase"/>
    <property type="match status" value="1"/>
</dbReference>
<dbReference type="Gene3D" id="2.40.110.10">
    <property type="entry name" value="Butyryl-CoA Dehydrogenase, subunit A, domain 2"/>
    <property type="match status" value="1"/>
</dbReference>
<dbReference type="SUPFAM" id="SSF56645">
    <property type="entry name" value="Acyl-CoA dehydrogenase NM domain-like"/>
    <property type="match status" value="1"/>
</dbReference>
<evidence type="ECO:0000256" key="13">
    <source>
        <dbReference type="PIRNR" id="PIRNR000168"/>
    </source>
</evidence>
<keyword evidence="9" id="KW-0067">ATP-binding</keyword>
<feature type="binding site" evidence="15">
    <location>
        <position position="145"/>
    </location>
    <ligand>
        <name>FAD</name>
        <dbReference type="ChEBI" id="CHEBI:57692"/>
    </ligand>
</feature>
<name>A0AAV2HDG7_LYMST</name>
<dbReference type="GO" id="GO:0055088">
    <property type="term" value="P:lipid homeostasis"/>
    <property type="evidence" value="ECO:0007669"/>
    <property type="project" value="TreeGrafter"/>
</dbReference>
<evidence type="ECO:0000256" key="6">
    <source>
        <dbReference type="ARBA" id="ARBA00022741"/>
    </source>
</evidence>
<feature type="active site" description="Proton acceptor" evidence="14">
    <location>
        <position position="427"/>
    </location>
</feature>
<keyword evidence="7 13" id="KW-0274">FAD</keyword>
<evidence type="ECO:0000256" key="15">
    <source>
        <dbReference type="PIRSR" id="PIRSR000168-2"/>
    </source>
</evidence>
<dbReference type="Gene3D" id="1.20.140.10">
    <property type="entry name" value="Butyryl-CoA Dehydrogenase, subunit A, domain 3"/>
    <property type="match status" value="2"/>
</dbReference>
<evidence type="ECO:0000256" key="14">
    <source>
        <dbReference type="PIRSR" id="PIRSR000168-1"/>
    </source>
</evidence>
<gene>
    <name evidence="19" type="ORF">GSLYS_00004296001</name>
</gene>
<dbReference type="PIRSF" id="PIRSF000168">
    <property type="entry name" value="Acyl-CoA_oxidase"/>
    <property type="match status" value="1"/>
</dbReference>
<evidence type="ECO:0000256" key="2">
    <source>
        <dbReference type="ARBA" id="ARBA00004275"/>
    </source>
</evidence>
<evidence type="ECO:0000256" key="9">
    <source>
        <dbReference type="ARBA" id="ARBA00022840"/>
    </source>
</evidence>
<comment type="pathway">
    <text evidence="3">Lipid metabolism; peroxisomal fatty acid beta-oxidation.</text>
</comment>
<comment type="caution">
    <text evidence="19">The sequence shown here is derived from an EMBL/GenBank/DDBJ whole genome shotgun (WGS) entry which is preliminary data.</text>
</comment>
<dbReference type="InterPro" id="IPR029320">
    <property type="entry name" value="Acyl-CoA_ox_N"/>
</dbReference>
<dbReference type="InterPro" id="IPR036250">
    <property type="entry name" value="AcylCo_DH-like_C"/>
</dbReference>
<dbReference type="GO" id="GO:0033540">
    <property type="term" value="P:fatty acid beta-oxidation using acyl-CoA oxidase"/>
    <property type="evidence" value="ECO:0007669"/>
    <property type="project" value="TreeGrafter"/>
</dbReference>
<evidence type="ECO:0000313" key="20">
    <source>
        <dbReference type="Proteomes" id="UP001497497"/>
    </source>
</evidence>
<accession>A0AAV2HDG7</accession>
<reference evidence="19 20" key="1">
    <citation type="submission" date="2024-04" db="EMBL/GenBank/DDBJ databases">
        <authorList>
            <consortium name="Genoscope - CEA"/>
            <person name="William W."/>
        </authorList>
    </citation>
    <scope>NUCLEOTIDE SEQUENCE [LARGE SCALE GENOMIC DNA]</scope>
</reference>
<dbReference type="Proteomes" id="UP001497497">
    <property type="component" value="Unassembled WGS sequence"/>
</dbReference>
<dbReference type="FunFam" id="2.40.110.10:FF:000003">
    <property type="entry name" value="Acyl-coenzyme A oxidase"/>
    <property type="match status" value="1"/>
</dbReference>
<comment type="cofactor">
    <cofactor evidence="1">
        <name>FAD</name>
        <dbReference type="ChEBI" id="CHEBI:57692"/>
    </cofactor>
</comment>
<protein>
    <recommendedName>
        <fullName evidence="13">Acyl-coenzyme A oxidase</fullName>
    </recommendedName>
</protein>
<keyword evidence="6" id="KW-0547">Nucleotide-binding</keyword>
<keyword evidence="8" id="KW-0276">Fatty acid metabolism</keyword>
<dbReference type="InterPro" id="IPR037069">
    <property type="entry name" value="AcylCoA_DH/ox_N_sf"/>
</dbReference>
<organism evidence="19 20">
    <name type="scientific">Lymnaea stagnalis</name>
    <name type="common">Great pond snail</name>
    <name type="synonym">Helix stagnalis</name>
    <dbReference type="NCBI Taxonomy" id="6523"/>
    <lineage>
        <taxon>Eukaryota</taxon>
        <taxon>Metazoa</taxon>
        <taxon>Spiralia</taxon>
        <taxon>Lophotrochozoa</taxon>
        <taxon>Mollusca</taxon>
        <taxon>Gastropoda</taxon>
        <taxon>Heterobranchia</taxon>
        <taxon>Euthyneura</taxon>
        <taxon>Panpulmonata</taxon>
        <taxon>Hygrophila</taxon>
        <taxon>Lymnaeoidea</taxon>
        <taxon>Lymnaeidae</taxon>
        <taxon>Lymnaea</taxon>
    </lineage>
</organism>
<dbReference type="InterPro" id="IPR009100">
    <property type="entry name" value="AcylCoA_DH/oxidase_NM_dom_sf"/>
</dbReference>
<evidence type="ECO:0000259" key="16">
    <source>
        <dbReference type="Pfam" id="PF01756"/>
    </source>
</evidence>
<evidence type="ECO:0000256" key="1">
    <source>
        <dbReference type="ARBA" id="ARBA00001974"/>
    </source>
</evidence>
<dbReference type="GO" id="GO:0005524">
    <property type="term" value="F:ATP binding"/>
    <property type="evidence" value="ECO:0007669"/>
    <property type="project" value="UniProtKB-KW"/>
</dbReference>
<dbReference type="Pfam" id="PF01756">
    <property type="entry name" value="ACOX"/>
    <property type="match status" value="1"/>
</dbReference>
<dbReference type="FunFam" id="1.20.140.10:FF:000005">
    <property type="entry name" value="Acyl-coenzyme A oxidase"/>
    <property type="match status" value="1"/>
</dbReference>
<feature type="domain" description="Acyl-coenzyme A oxidase N-terminal" evidence="17">
    <location>
        <begin position="21"/>
        <end position="138"/>
    </location>
</feature>
<evidence type="ECO:0000259" key="17">
    <source>
        <dbReference type="Pfam" id="PF14749"/>
    </source>
</evidence>
<dbReference type="GO" id="GO:0003997">
    <property type="term" value="F:acyl-CoA oxidase activity"/>
    <property type="evidence" value="ECO:0007669"/>
    <property type="project" value="InterPro"/>
</dbReference>
<evidence type="ECO:0000256" key="7">
    <source>
        <dbReference type="ARBA" id="ARBA00022827"/>
    </source>
</evidence>
<dbReference type="GO" id="GO:0005504">
    <property type="term" value="F:fatty acid binding"/>
    <property type="evidence" value="ECO:0007669"/>
    <property type="project" value="TreeGrafter"/>
</dbReference>
<dbReference type="EMBL" id="CAXITT010000063">
    <property type="protein sequence ID" value="CAL1530163.1"/>
    <property type="molecule type" value="Genomic_DNA"/>
</dbReference>
<dbReference type="SUPFAM" id="SSF47203">
    <property type="entry name" value="Acyl-CoA dehydrogenase C-terminal domain-like"/>
    <property type="match status" value="2"/>
</dbReference>
<evidence type="ECO:0000256" key="12">
    <source>
        <dbReference type="ARBA" id="ARBA00023140"/>
    </source>
</evidence>
<dbReference type="GO" id="GO:0005777">
    <property type="term" value="C:peroxisome"/>
    <property type="evidence" value="ECO:0007669"/>
    <property type="project" value="UniProtKB-SubCell"/>
</dbReference>
<dbReference type="Pfam" id="PF22924">
    <property type="entry name" value="ACOX_C_alpha1"/>
    <property type="match status" value="1"/>
</dbReference>
<keyword evidence="11" id="KW-0443">Lipid metabolism</keyword>
<keyword evidence="10" id="KW-0560">Oxidoreductase</keyword>
<dbReference type="InterPro" id="IPR012258">
    <property type="entry name" value="Acyl-CoA_oxidase"/>
</dbReference>
<evidence type="ECO:0000259" key="18">
    <source>
        <dbReference type="Pfam" id="PF22924"/>
    </source>
</evidence>
<keyword evidence="5 13" id="KW-0285">Flavoprotein</keyword>
<evidence type="ECO:0000256" key="11">
    <source>
        <dbReference type="ARBA" id="ARBA00023098"/>
    </source>
</evidence>
<evidence type="ECO:0000256" key="8">
    <source>
        <dbReference type="ARBA" id="ARBA00022832"/>
    </source>
</evidence>
<dbReference type="PANTHER" id="PTHR10909">
    <property type="entry name" value="ELECTRON TRANSPORT OXIDOREDUCTASE"/>
    <property type="match status" value="1"/>
</dbReference>
<keyword evidence="20" id="KW-1185">Reference proteome</keyword>